<sequence>MMQSYFTWVQQMSFKILKPQMEGTRCTWLVAEVRKDSEENEQIRITKRTGKCLSWLVPTSLCCHVWLPV</sequence>
<dbReference type="Proteomes" id="UP000027135">
    <property type="component" value="Unassembled WGS sequence"/>
</dbReference>
<accession>A0A067QFH3</accession>
<dbReference type="AlphaFoldDB" id="A0A067QFH3"/>
<organism evidence="1 2">
    <name type="scientific">Zootermopsis nevadensis</name>
    <name type="common">Dampwood termite</name>
    <dbReference type="NCBI Taxonomy" id="136037"/>
    <lineage>
        <taxon>Eukaryota</taxon>
        <taxon>Metazoa</taxon>
        <taxon>Ecdysozoa</taxon>
        <taxon>Arthropoda</taxon>
        <taxon>Hexapoda</taxon>
        <taxon>Insecta</taxon>
        <taxon>Pterygota</taxon>
        <taxon>Neoptera</taxon>
        <taxon>Polyneoptera</taxon>
        <taxon>Dictyoptera</taxon>
        <taxon>Blattodea</taxon>
        <taxon>Blattoidea</taxon>
        <taxon>Termitoidae</taxon>
        <taxon>Termopsidae</taxon>
        <taxon>Zootermopsis</taxon>
    </lineage>
</organism>
<evidence type="ECO:0000313" key="2">
    <source>
        <dbReference type="Proteomes" id="UP000027135"/>
    </source>
</evidence>
<dbReference type="InParanoid" id="A0A067QFH3"/>
<keyword evidence="2" id="KW-1185">Reference proteome</keyword>
<gene>
    <name evidence="1" type="ORF">L798_04436</name>
</gene>
<name>A0A067QFH3_ZOONE</name>
<protein>
    <submittedName>
        <fullName evidence="1">Uncharacterized protein</fullName>
    </submittedName>
</protein>
<evidence type="ECO:0000313" key="1">
    <source>
        <dbReference type="EMBL" id="KDR06469.1"/>
    </source>
</evidence>
<proteinExistence type="predicted"/>
<dbReference type="EMBL" id="KK869614">
    <property type="protein sequence ID" value="KDR06469.1"/>
    <property type="molecule type" value="Genomic_DNA"/>
</dbReference>
<reference evidence="1 2" key="1">
    <citation type="journal article" date="2014" name="Nat. Commun.">
        <title>Molecular traces of alternative social organization in a termite genome.</title>
        <authorList>
            <person name="Terrapon N."/>
            <person name="Li C."/>
            <person name="Robertson H.M."/>
            <person name="Ji L."/>
            <person name="Meng X."/>
            <person name="Booth W."/>
            <person name="Chen Z."/>
            <person name="Childers C.P."/>
            <person name="Glastad K.M."/>
            <person name="Gokhale K."/>
            <person name="Gowin J."/>
            <person name="Gronenberg W."/>
            <person name="Hermansen R.A."/>
            <person name="Hu H."/>
            <person name="Hunt B.G."/>
            <person name="Huylmans A.K."/>
            <person name="Khalil S.M."/>
            <person name="Mitchell R.D."/>
            <person name="Munoz-Torres M.C."/>
            <person name="Mustard J.A."/>
            <person name="Pan H."/>
            <person name="Reese J.T."/>
            <person name="Scharf M.E."/>
            <person name="Sun F."/>
            <person name="Vogel H."/>
            <person name="Xiao J."/>
            <person name="Yang W."/>
            <person name="Yang Z."/>
            <person name="Yang Z."/>
            <person name="Zhou J."/>
            <person name="Zhu J."/>
            <person name="Brent C.S."/>
            <person name="Elsik C.G."/>
            <person name="Goodisman M.A."/>
            <person name="Liberles D.A."/>
            <person name="Roe R.M."/>
            <person name="Vargo E.L."/>
            <person name="Vilcinskas A."/>
            <person name="Wang J."/>
            <person name="Bornberg-Bauer E."/>
            <person name="Korb J."/>
            <person name="Zhang G."/>
            <person name="Liebig J."/>
        </authorList>
    </citation>
    <scope>NUCLEOTIDE SEQUENCE [LARGE SCALE GENOMIC DNA]</scope>
    <source>
        <tissue evidence="1">Whole organism</tissue>
    </source>
</reference>